<dbReference type="InterPro" id="IPR012480">
    <property type="entry name" value="Hepar_II_III_C"/>
</dbReference>
<dbReference type="GO" id="GO:0016829">
    <property type="term" value="F:lyase activity"/>
    <property type="evidence" value="ECO:0007669"/>
    <property type="project" value="InterPro"/>
</dbReference>
<keyword evidence="4" id="KW-1185">Reference proteome</keyword>
<organism evidence="3 4">
    <name type="scientific">Tropicimonas sediminicola</name>
    <dbReference type="NCBI Taxonomy" id="1031541"/>
    <lineage>
        <taxon>Bacteria</taxon>
        <taxon>Pseudomonadati</taxon>
        <taxon>Pseudomonadota</taxon>
        <taxon>Alphaproteobacteria</taxon>
        <taxon>Rhodobacterales</taxon>
        <taxon>Roseobacteraceae</taxon>
        <taxon>Tropicimonas</taxon>
    </lineage>
</organism>
<comment type="subcellular location">
    <subcellularLocation>
        <location evidence="1">Cell envelope</location>
    </subcellularLocation>
</comment>
<evidence type="ECO:0000259" key="2">
    <source>
        <dbReference type="Pfam" id="PF07940"/>
    </source>
</evidence>
<reference evidence="3 4" key="1">
    <citation type="submission" date="2017-06" db="EMBL/GenBank/DDBJ databases">
        <authorList>
            <person name="Kim H.J."/>
            <person name="Triplett B.A."/>
        </authorList>
    </citation>
    <scope>NUCLEOTIDE SEQUENCE [LARGE SCALE GENOMIC DNA]</scope>
    <source>
        <strain evidence="3 4">DSM 29339</strain>
    </source>
</reference>
<feature type="domain" description="Heparinase II/III-like C-terminal" evidence="2">
    <location>
        <begin position="304"/>
        <end position="564"/>
    </location>
</feature>
<dbReference type="InterPro" id="IPR008929">
    <property type="entry name" value="Chondroitin_lyas"/>
</dbReference>
<evidence type="ECO:0000256" key="1">
    <source>
        <dbReference type="ARBA" id="ARBA00004196"/>
    </source>
</evidence>
<dbReference type="Proteomes" id="UP000198426">
    <property type="component" value="Unassembled WGS sequence"/>
</dbReference>
<proteinExistence type="predicted"/>
<evidence type="ECO:0000313" key="3">
    <source>
        <dbReference type="EMBL" id="SNS93989.1"/>
    </source>
</evidence>
<evidence type="ECO:0000313" key="4">
    <source>
        <dbReference type="Proteomes" id="UP000198426"/>
    </source>
</evidence>
<sequence>MMMGKVEGRLSWDERRNRLMNRWQAYRATHARPATGFVSQPEPRAIGTVARGRQLVAGNYLFAGSLVEAPDKAIWDLDMPSPRFEETLHQFRWLDDLAALGDGAARARAQDWTWGWIERYGRGAGPGWTPELTGRRLIGWINNAIFLLRGRDRAASEAFFSSLGAQTLFLGRRWQSAPEGLARFEALTGLIYAGLALTAMDAHVEPAIRALSRECESRIDSHGGLPTRNPEELLEVFTLLIWAAQAMLDSGRDPTPELEAAIIRIAPTLRALRHADGGLARFHGGGRGVQGRLDQALAAAGIRPEPHEGLAMGFARLAGGRTTVIVDAARPPSGTASVNGHASTLAFELTSGRRPLVVSCGPGATFGETWRRAARSTPSHSTLAIDGFSSSHLGVVGLSRGRSGEILYDLPKDVRAQPSTAPRATRLLVGHDGYVESHGLTHVRQLTLTRDGRELTGEDTLGALTETDRRTFDRRMTGSQLQGVAFSIRFHLHPDVDAALDMNGQAVSLALKSGELWVFRQAGASKLALEPSVYLDPSRLKPRATKQIVLSGRVLDSACQINWTLAKAQDTPQAIRDILRDDDDHLPYD</sequence>
<name>A0A239IKC2_9RHOB</name>
<dbReference type="Gene3D" id="2.70.98.70">
    <property type="match status" value="1"/>
</dbReference>
<accession>A0A239IKC2</accession>
<dbReference type="GO" id="GO:0030313">
    <property type="term" value="C:cell envelope"/>
    <property type="evidence" value="ECO:0007669"/>
    <property type="project" value="UniProtKB-SubCell"/>
</dbReference>
<gene>
    <name evidence="3" type="ORF">SAMN05421757_104432</name>
</gene>
<dbReference type="Pfam" id="PF07940">
    <property type="entry name" value="Hepar_II_III_C"/>
    <property type="match status" value="1"/>
</dbReference>
<dbReference type="AlphaFoldDB" id="A0A239IKC2"/>
<dbReference type="Gene3D" id="1.50.10.100">
    <property type="entry name" value="Chondroitin AC/alginate lyase"/>
    <property type="match status" value="1"/>
</dbReference>
<protein>
    <submittedName>
        <fullName evidence="3">Uncharacterized conserved protein, heparinase superfamily</fullName>
    </submittedName>
</protein>
<dbReference type="EMBL" id="FZOY01000004">
    <property type="protein sequence ID" value="SNS93989.1"/>
    <property type="molecule type" value="Genomic_DNA"/>
</dbReference>